<evidence type="ECO:0000256" key="13">
    <source>
        <dbReference type="PIRSR" id="PIRSR602401-1"/>
    </source>
</evidence>
<protein>
    <recommendedName>
        <fullName evidence="17">Cytochrome P450</fullName>
    </recommendedName>
</protein>
<comment type="subcellular location">
    <subcellularLocation>
        <location evidence="3">Endoplasmic reticulum membrane</location>
        <topology evidence="3">Peripheral membrane protein</topology>
    </subcellularLocation>
    <subcellularLocation>
        <location evidence="2">Microsome membrane</location>
        <topology evidence="2">Peripheral membrane protein</topology>
    </subcellularLocation>
</comment>
<keyword evidence="6 13" id="KW-0479">Metal-binding</keyword>
<dbReference type="GO" id="GO:0016705">
    <property type="term" value="F:oxidoreductase activity, acting on paired donors, with incorporation or reduction of molecular oxygen"/>
    <property type="evidence" value="ECO:0007669"/>
    <property type="project" value="InterPro"/>
</dbReference>
<dbReference type="Pfam" id="PF00067">
    <property type="entry name" value="p450"/>
    <property type="match status" value="1"/>
</dbReference>
<dbReference type="InterPro" id="IPR001128">
    <property type="entry name" value="Cyt_P450"/>
</dbReference>
<reference evidence="15 16" key="1">
    <citation type="journal article" date="2017" name="Gigascience">
        <title>Genome sequence of the small brown planthopper, Laodelphax striatellus.</title>
        <authorList>
            <person name="Zhu J."/>
            <person name="Jiang F."/>
            <person name="Wang X."/>
            <person name="Yang P."/>
            <person name="Bao Y."/>
            <person name="Zhao W."/>
            <person name="Wang W."/>
            <person name="Lu H."/>
            <person name="Wang Q."/>
            <person name="Cui N."/>
            <person name="Li J."/>
            <person name="Chen X."/>
            <person name="Luo L."/>
            <person name="Yu J."/>
            <person name="Kang L."/>
            <person name="Cui F."/>
        </authorList>
    </citation>
    <scope>NUCLEOTIDE SEQUENCE [LARGE SCALE GENOMIC DNA]</scope>
    <source>
        <strain evidence="15">Lst14</strain>
    </source>
</reference>
<dbReference type="SMR" id="A0A482X6A8"/>
<sequence length="489" mass="57177">MLLYFLILLGVIVAYHFWRLHRLNQQTKEIKGLPSLPFIGNAYLLLGLKKAEMTTKVNEIISAHGSILRFWMGPFLWIVVSEPNYLEAIMTSEYATNKSESYQFFRFQADGIFIASGQNWRRLRKIVNPSFHQRLMRNYFNVFKKESRLFISLLEKELNQKSFDIHNYVSKLTMDILCGTLMGVESRQQTEGNMEFAKNLQLSTMLIKERHYKIHLGFDFIYKMTDGAKQEAQYNENLHNYVIKIINQRKKLMNELKDKKADDNYDDDDLGRPSYLDVMLSQYEGLSDKEIAIKITDMFIAGSDTTGIAISYAFLLMGMYPDVQEKVYREVIDVMEYGDFEIEKLSRLHYLEMVIKEVLRLYTIPCVVRKLEKELKIGSTVFPAGTRALLSLYAVHRNPKYWSNPSEFYPDHFLPENVSARPKYSYIPFNMGPRNCPGQLFAMLSMKTVIGYAIREYVFHSDLKLSDLQYTDVFMLESENGYPVKISKR</sequence>
<dbReference type="InParanoid" id="A0A482X6A8"/>
<evidence type="ECO:0000256" key="9">
    <source>
        <dbReference type="ARBA" id="ARBA00023002"/>
    </source>
</evidence>
<feature type="binding site" description="axial binding residue" evidence="13">
    <location>
        <position position="436"/>
    </location>
    <ligand>
        <name>heme</name>
        <dbReference type="ChEBI" id="CHEBI:30413"/>
    </ligand>
    <ligandPart>
        <name>Fe</name>
        <dbReference type="ChEBI" id="CHEBI:18248"/>
    </ligandPart>
</feature>
<gene>
    <name evidence="15" type="ORF">LSTR_LSTR010481</name>
</gene>
<keyword evidence="8" id="KW-0492">Microsome</keyword>
<dbReference type="AlphaFoldDB" id="A0A482X6A8"/>
<dbReference type="InterPro" id="IPR036396">
    <property type="entry name" value="Cyt_P450_sf"/>
</dbReference>
<keyword evidence="16" id="KW-1185">Reference proteome</keyword>
<dbReference type="SUPFAM" id="SSF48264">
    <property type="entry name" value="Cytochrome P450"/>
    <property type="match status" value="1"/>
</dbReference>
<keyword evidence="9 14" id="KW-0560">Oxidoreductase</keyword>
<dbReference type="PRINTS" id="PR00463">
    <property type="entry name" value="EP450I"/>
</dbReference>
<dbReference type="Gene3D" id="1.10.630.10">
    <property type="entry name" value="Cytochrome P450"/>
    <property type="match status" value="1"/>
</dbReference>
<keyword evidence="10 13" id="KW-0408">Iron</keyword>
<dbReference type="GO" id="GO:0005506">
    <property type="term" value="F:iron ion binding"/>
    <property type="evidence" value="ECO:0007669"/>
    <property type="project" value="InterPro"/>
</dbReference>
<evidence type="ECO:0000256" key="12">
    <source>
        <dbReference type="ARBA" id="ARBA00023136"/>
    </source>
</evidence>
<dbReference type="InterPro" id="IPR017972">
    <property type="entry name" value="Cyt_P450_CS"/>
</dbReference>
<evidence type="ECO:0000313" key="15">
    <source>
        <dbReference type="EMBL" id="RZF41253.1"/>
    </source>
</evidence>
<comment type="similarity">
    <text evidence="4 14">Belongs to the cytochrome P450 family.</text>
</comment>
<dbReference type="OrthoDB" id="6764281at2759"/>
<proteinExistence type="inferred from homology"/>
<evidence type="ECO:0000256" key="6">
    <source>
        <dbReference type="ARBA" id="ARBA00022723"/>
    </source>
</evidence>
<evidence type="ECO:0000313" key="16">
    <source>
        <dbReference type="Proteomes" id="UP000291343"/>
    </source>
</evidence>
<dbReference type="PANTHER" id="PTHR24291:SF189">
    <property type="entry name" value="CYTOCHROME P450 4C3-RELATED"/>
    <property type="match status" value="1"/>
</dbReference>
<name>A0A482X6A8_LAOST</name>
<dbReference type="InterPro" id="IPR050196">
    <property type="entry name" value="Cytochrome_P450_Monoox"/>
</dbReference>
<dbReference type="PROSITE" id="PS00086">
    <property type="entry name" value="CYTOCHROME_P450"/>
    <property type="match status" value="1"/>
</dbReference>
<evidence type="ECO:0000256" key="11">
    <source>
        <dbReference type="ARBA" id="ARBA00023033"/>
    </source>
</evidence>
<dbReference type="GO" id="GO:0004497">
    <property type="term" value="F:monooxygenase activity"/>
    <property type="evidence" value="ECO:0007669"/>
    <property type="project" value="UniProtKB-KW"/>
</dbReference>
<keyword evidence="7" id="KW-0256">Endoplasmic reticulum</keyword>
<dbReference type="PRINTS" id="PR00385">
    <property type="entry name" value="P450"/>
</dbReference>
<comment type="cofactor">
    <cofactor evidence="1 13">
        <name>heme</name>
        <dbReference type="ChEBI" id="CHEBI:30413"/>
    </cofactor>
</comment>
<evidence type="ECO:0000256" key="5">
    <source>
        <dbReference type="ARBA" id="ARBA00022617"/>
    </source>
</evidence>
<keyword evidence="5 13" id="KW-0349">Heme</keyword>
<dbReference type="InterPro" id="IPR002401">
    <property type="entry name" value="Cyt_P450_E_grp-I"/>
</dbReference>
<dbReference type="GO" id="GO:0020037">
    <property type="term" value="F:heme binding"/>
    <property type="evidence" value="ECO:0007669"/>
    <property type="project" value="InterPro"/>
</dbReference>
<evidence type="ECO:0000256" key="7">
    <source>
        <dbReference type="ARBA" id="ARBA00022824"/>
    </source>
</evidence>
<dbReference type="STRING" id="195883.A0A482X6A8"/>
<evidence type="ECO:0000256" key="1">
    <source>
        <dbReference type="ARBA" id="ARBA00001971"/>
    </source>
</evidence>
<evidence type="ECO:0000256" key="8">
    <source>
        <dbReference type="ARBA" id="ARBA00022848"/>
    </source>
</evidence>
<dbReference type="PANTHER" id="PTHR24291">
    <property type="entry name" value="CYTOCHROME P450 FAMILY 4"/>
    <property type="match status" value="1"/>
</dbReference>
<evidence type="ECO:0008006" key="17">
    <source>
        <dbReference type="Google" id="ProtNLM"/>
    </source>
</evidence>
<evidence type="ECO:0000256" key="4">
    <source>
        <dbReference type="ARBA" id="ARBA00010617"/>
    </source>
</evidence>
<dbReference type="Proteomes" id="UP000291343">
    <property type="component" value="Unassembled WGS sequence"/>
</dbReference>
<evidence type="ECO:0000256" key="3">
    <source>
        <dbReference type="ARBA" id="ARBA00004406"/>
    </source>
</evidence>
<evidence type="ECO:0000256" key="14">
    <source>
        <dbReference type="RuleBase" id="RU000461"/>
    </source>
</evidence>
<accession>A0A482X6A8</accession>
<dbReference type="EMBL" id="QKKF02016927">
    <property type="protein sequence ID" value="RZF41253.1"/>
    <property type="molecule type" value="Genomic_DNA"/>
</dbReference>
<evidence type="ECO:0000256" key="2">
    <source>
        <dbReference type="ARBA" id="ARBA00004174"/>
    </source>
</evidence>
<comment type="caution">
    <text evidence="15">The sequence shown here is derived from an EMBL/GenBank/DDBJ whole genome shotgun (WGS) entry which is preliminary data.</text>
</comment>
<keyword evidence="12" id="KW-0472">Membrane</keyword>
<evidence type="ECO:0000256" key="10">
    <source>
        <dbReference type="ARBA" id="ARBA00023004"/>
    </source>
</evidence>
<organism evidence="15 16">
    <name type="scientific">Laodelphax striatellus</name>
    <name type="common">Small brown planthopper</name>
    <name type="synonym">Delphax striatella</name>
    <dbReference type="NCBI Taxonomy" id="195883"/>
    <lineage>
        <taxon>Eukaryota</taxon>
        <taxon>Metazoa</taxon>
        <taxon>Ecdysozoa</taxon>
        <taxon>Arthropoda</taxon>
        <taxon>Hexapoda</taxon>
        <taxon>Insecta</taxon>
        <taxon>Pterygota</taxon>
        <taxon>Neoptera</taxon>
        <taxon>Paraneoptera</taxon>
        <taxon>Hemiptera</taxon>
        <taxon>Auchenorrhyncha</taxon>
        <taxon>Fulgoroidea</taxon>
        <taxon>Delphacidae</taxon>
        <taxon>Criomorphinae</taxon>
        <taxon>Laodelphax</taxon>
    </lineage>
</organism>
<keyword evidence="11 14" id="KW-0503">Monooxygenase</keyword>
<dbReference type="GO" id="GO:0005789">
    <property type="term" value="C:endoplasmic reticulum membrane"/>
    <property type="evidence" value="ECO:0007669"/>
    <property type="project" value="UniProtKB-SubCell"/>
</dbReference>